<evidence type="ECO:0000313" key="1">
    <source>
        <dbReference type="EMBL" id="KAI9184821.1"/>
    </source>
</evidence>
<protein>
    <submittedName>
        <fullName evidence="1">Uncharacterized protein</fullName>
    </submittedName>
</protein>
<proteinExistence type="predicted"/>
<sequence>MRCQTFKFDKIAKKAINGMNRLKVGKVGEKRDTLVVNRDILGYRARLVSIERGKKKWVGRPRKKPLTFVIRNGKLDSEKRNNFVKDLARFSEDSSFSSEVKTINRLFLNSEKVRGECSIKRLQSFAFDGANVDQSSGPELVKRGSLIGGPSKPNGVASIPINQGPRICVDLGSIEATKALEKGMPLERLAVEVAVAIPVKAAVSFGSISSKKERMGSGSTSKHMMKTRNSKVWDSWDF</sequence>
<gene>
    <name evidence="1" type="ORF">LWI28_001400</name>
</gene>
<reference evidence="1" key="2">
    <citation type="submission" date="2023-02" db="EMBL/GenBank/DDBJ databases">
        <authorList>
            <person name="Swenson N.G."/>
            <person name="Wegrzyn J.L."/>
            <person name="Mcevoy S.L."/>
        </authorList>
    </citation>
    <scope>NUCLEOTIDE SEQUENCE</scope>
    <source>
        <strain evidence="1">91603</strain>
        <tissue evidence="1">Leaf</tissue>
    </source>
</reference>
<dbReference type="Proteomes" id="UP001064489">
    <property type="component" value="Chromosome 3"/>
</dbReference>
<dbReference type="AlphaFoldDB" id="A0AAD5J294"/>
<evidence type="ECO:0000313" key="2">
    <source>
        <dbReference type="Proteomes" id="UP001064489"/>
    </source>
</evidence>
<organism evidence="1 2">
    <name type="scientific">Acer negundo</name>
    <name type="common">Box elder</name>
    <dbReference type="NCBI Taxonomy" id="4023"/>
    <lineage>
        <taxon>Eukaryota</taxon>
        <taxon>Viridiplantae</taxon>
        <taxon>Streptophyta</taxon>
        <taxon>Embryophyta</taxon>
        <taxon>Tracheophyta</taxon>
        <taxon>Spermatophyta</taxon>
        <taxon>Magnoliopsida</taxon>
        <taxon>eudicotyledons</taxon>
        <taxon>Gunneridae</taxon>
        <taxon>Pentapetalae</taxon>
        <taxon>rosids</taxon>
        <taxon>malvids</taxon>
        <taxon>Sapindales</taxon>
        <taxon>Sapindaceae</taxon>
        <taxon>Hippocastanoideae</taxon>
        <taxon>Acereae</taxon>
        <taxon>Acer</taxon>
    </lineage>
</organism>
<dbReference type="EMBL" id="JAJSOW010000100">
    <property type="protein sequence ID" value="KAI9184821.1"/>
    <property type="molecule type" value="Genomic_DNA"/>
</dbReference>
<comment type="caution">
    <text evidence="1">The sequence shown here is derived from an EMBL/GenBank/DDBJ whole genome shotgun (WGS) entry which is preliminary data.</text>
</comment>
<keyword evidence="2" id="KW-1185">Reference proteome</keyword>
<reference evidence="1" key="1">
    <citation type="journal article" date="2022" name="Plant J.">
        <title>Strategies of tolerance reflected in two North American maple genomes.</title>
        <authorList>
            <person name="McEvoy S.L."/>
            <person name="Sezen U.U."/>
            <person name="Trouern-Trend A."/>
            <person name="McMahon S.M."/>
            <person name="Schaberg P.G."/>
            <person name="Yang J."/>
            <person name="Wegrzyn J.L."/>
            <person name="Swenson N.G."/>
        </authorList>
    </citation>
    <scope>NUCLEOTIDE SEQUENCE</scope>
    <source>
        <strain evidence="1">91603</strain>
    </source>
</reference>
<name>A0AAD5J294_ACENE</name>
<accession>A0AAD5J294</accession>